<name>A0A2H6KG90_9APIC</name>
<dbReference type="VEuPathDB" id="PiroplasmaDB:BOVATA_034940"/>
<protein>
    <submittedName>
        <fullName evidence="2">Plastin-1, putative</fullName>
    </submittedName>
</protein>
<sequence>MKLIPEKVEERDKLPGGARRPPGEAVEVGGQCEQGVLAAADGREDGEKDVASFQFLRQILLSESHVDTAFAADVARVEGMSLELGVGAVSQEGLEGGRNFGTISILIILPATIRFPSRTL</sequence>
<reference evidence="2 3" key="1">
    <citation type="journal article" date="2017" name="BMC Genomics">
        <title>Whole-genome assembly of Babesia ovata and comparative genomics between closely related pathogens.</title>
        <authorList>
            <person name="Yamagishi J."/>
            <person name="Asada M."/>
            <person name="Hakimi H."/>
            <person name="Tanaka T.Q."/>
            <person name="Sugimoto C."/>
            <person name="Kawazu S."/>
        </authorList>
    </citation>
    <scope>NUCLEOTIDE SEQUENCE [LARGE SCALE GENOMIC DNA]</scope>
    <source>
        <strain evidence="2 3">Miyake</strain>
    </source>
</reference>
<evidence type="ECO:0000256" key="1">
    <source>
        <dbReference type="SAM" id="MobiDB-lite"/>
    </source>
</evidence>
<evidence type="ECO:0000313" key="3">
    <source>
        <dbReference type="Proteomes" id="UP000236319"/>
    </source>
</evidence>
<proteinExistence type="predicted"/>
<dbReference type="EMBL" id="BDSA01000003">
    <property type="protein sequence ID" value="GBE62001.1"/>
    <property type="molecule type" value="Genomic_DNA"/>
</dbReference>
<feature type="region of interest" description="Disordered" evidence="1">
    <location>
        <begin position="1"/>
        <end position="26"/>
    </location>
</feature>
<dbReference type="Proteomes" id="UP000236319">
    <property type="component" value="Unassembled WGS sequence"/>
</dbReference>
<keyword evidence="3" id="KW-1185">Reference proteome</keyword>
<dbReference type="GeneID" id="39875771"/>
<comment type="caution">
    <text evidence="2">The sequence shown here is derived from an EMBL/GenBank/DDBJ whole genome shotgun (WGS) entry which is preliminary data.</text>
</comment>
<dbReference type="AlphaFoldDB" id="A0A2H6KG90"/>
<gene>
    <name evidence="2" type="ORF">BOVATA_034940</name>
</gene>
<evidence type="ECO:0000313" key="2">
    <source>
        <dbReference type="EMBL" id="GBE62001.1"/>
    </source>
</evidence>
<dbReference type="RefSeq" id="XP_028868244.1">
    <property type="nucleotide sequence ID" value="XM_029012411.1"/>
</dbReference>
<organism evidence="2 3">
    <name type="scientific">Babesia ovata</name>
    <dbReference type="NCBI Taxonomy" id="189622"/>
    <lineage>
        <taxon>Eukaryota</taxon>
        <taxon>Sar</taxon>
        <taxon>Alveolata</taxon>
        <taxon>Apicomplexa</taxon>
        <taxon>Aconoidasida</taxon>
        <taxon>Piroplasmida</taxon>
        <taxon>Babesiidae</taxon>
        <taxon>Babesia</taxon>
    </lineage>
</organism>
<feature type="compositionally biased region" description="Basic and acidic residues" evidence="1">
    <location>
        <begin position="1"/>
        <end position="14"/>
    </location>
</feature>
<accession>A0A2H6KG90</accession>